<dbReference type="Pfam" id="PF03445">
    <property type="entry name" value="DUF294"/>
    <property type="match status" value="1"/>
</dbReference>
<evidence type="ECO:0000259" key="4">
    <source>
        <dbReference type="PROSITE" id="PS51371"/>
    </source>
</evidence>
<dbReference type="Proteomes" id="UP000249203">
    <property type="component" value="Unassembled WGS sequence"/>
</dbReference>
<dbReference type="AlphaFoldDB" id="A0A327X598"/>
<dbReference type="SMART" id="SM00116">
    <property type="entry name" value="CBS"/>
    <property type="match status" value="2"/>
</dbReference>
<feature type="domain" description="CBS" evidence="4">
    <location>
        <begin position="228"/>
        <end position="289"/>
    </location>
</feature>
<dbReference type="SUPFAM" id="SSF54631">
    <property type="entry name" value="CBS-domain pair"/>
    <property type="match status" value="1"/>
</dbReference>
<dbReference type="Gene3D" id="2.60.120.10">
    <property type="entry name" value="Jelly Rolls"/>
    <property type="match status" value="1"/>
</dbReference>
<dbReference type="PANTHER" id="PTHR48108:SF31">
    <property type="entry name" value="CBS DOMAIN AND CYCLIC NUCLEOTIDE-REGULATED NUCLEOTIDYLTRANSFERASE"/>
    <property type="match status" value="1"/>
</dbReference>
<proteinExistence type="predicted"/>
<dbReference type="InterPro" id="IPR051462">
    <property type="entry name" value="CBS_domain-containing"/>
</dbReference>
<dbReference type="CDD" id="cd05401">
    <property type="entry name" value="NT_GlnE_GlnD_like"/>
    <property type="match status" value="1"/>
</dbReference>
<organism evidence="5 6">
    <name type="scientific">Aliidiomarina maris</name>
    <dbReference type="NCBI Taxonomy" id="531312"/>
    <lineage>
        <taxon>Bacteria</taxon>
        <taxon>Pseudomonadati</taxon>
        <taxon>Pseudomonadota</taxon>
        <taxon>Gammaproteobacteria</taxon>
        <taxon>Alteromonadales</taxon>
        <taxon>Idiomarinaceae</taxon>
        <taxon>Aliidiomarina</taxon>
    </lineage>
</organism>
<dbReference type="InterPro" id="IPR000644">
    <property type="entry name" value="CBS_dom"/>
</dbReference>
<keyword evidence="1" id="KW-0677">Repeat</keyword>
<dbReference type="InterPro" id="IPR046342">
    <property type="entry name" value="CBS_dom_sf"/>
</dbReference>
<gene>
    <name evidence="5" type="ORF">B0I24_102130</name>
</gene>
<dbReference type="InterPro" id="IPR000595">
    <property type="entry name" value="cNMP-bd_dom"/>
</dbReference>
<feature type="domain" description="CBS" evidence="4">
    <location>
        <begin position="164"/>
        <end position="222"/>
    </location>
</feature>
<dbReference type="Gene3D" id="3.10.580.10">
    <property type="entry name" value="CBS-domain"/>
    <property type="match status" value="1"/>
</dbReference>
<reference evidence="5 6" key="1">
    <citation type="submission" date="2018-06" db="EMBL/GenBank/DDBJ databases">
        <title>Genomic Encyclopedia of Type Strains, Phase III (KMG-III): the genomes of soil and plant-associated and newly described type strains.</title>
        <authorList>
            <person name="Whitman W."/>
        </authorList>
    </citation>
    <scope>NUCLEOTIDE SEQUENCE [LARGE SCALE GENOMIC DNA]</scope>
    <source>
        <strain evidence="5 6">CGMCC 1.15366</strain>
    </source>
</reference>
<dbReference type="PROSITE" id="PS51371">
    <property type="entry name" value="CBS"/>
    <property type="match status" value="2"/>
</dbReference>
<sequence>MQTQGFIFMALDLKDMADFLQQTPPFDQLDEQRLDYALDHAEAMYVNTHNSQDVLRPGHPQLFVVRSGTYDLLDKHGKPIERLETGDIFGFPALLTGREITNRLDVLADGILYCWDAATFGYLRRYSEAFERYFMQAQTQRLLTEQRSDNQAPDWSERDIGSVIQRDLIAIPSDTSIQDAAICMSDNKVSSLLVVDGDQLRGILTDRDIRTRVVAKGMSYEVAVTAVMTSMPEAVYARQSLFDALTVMNQANIHHLPVLDDDDKPIGMLTTTDLMKQQRSEPVFLMNALFKAVDRDALVAEAKNIPQYLRTFATRVKDIGMVGRLLASLTDGMTRKLIRLYEQEHGAAPVAYAWMAFGSQAREDQTLSSDQDNGLLLHDNIKASQRDYFQGLAEYVCQGLADCGVRLCPGDVMAMNPKWNKTSLEWREQFKKWVQSPTPDAIMHSMIFFDSRMIAGNAQLYRQHREQVAKIAQRDIFMANMARHIGELNVPLGLFNRLRTKSEKGGDFIDIKTQGVAIVNDIVRLYAIGEGLTMPATPARLAALKNSKLLTVKDNQNLLEAWQFLTQLRLSHQLRMKGDSTQPVNSVDPEKLSTLERRQLKAAFSIIKDSQQGVGFKLGRGL</sequence>
<dbReference type="InterPro" id="IPR005105">
    <property type="entry name" value="GlnD_Uridyltrans_N"/>
</dbReference>
<dbReference type="EMBL" id="QLMD01000002">
    <property type="protein sequence ID" value="RAK00705.1"/>
    <property type="molecule type" value="Genomic_DNA"/>
</dbReference>
<dbReference type="GO" id="GO:0008773">
    <property type="term" value="F:[protein-PII] uridylyltransferase activity"/>
    <property type="evidence" value="ECO:0007669"/>
    <property type="project" value="InterPro"/>
</dbReference>
<dbReference type="Pfam" id="PF00571">
    <property type="entry name" value="CBS"/>
    <property type="match status" value="2"/>
</dbReference>
<dbReference type="InterPro" id="IPR018821">
    <property type="entry name" value="DUF294_put_nucleoTrafse_sb-bd"/>
</dbReference>
<dbReference type="PROSITE" id="PS50042">
    <property type="entry name" value="CNMP_BINDING_3"/>
    <property type="match status" value="1"/>
</dbReference>
<evidence type="ECO:0000259" key="3">
    <source>
        <dbReference type="PROSITE" id="PS50042"/>
    </source>
</evidence>
<comment type="caution">
    <text evidence="5">The sequence shown here is derived from an EMBL/GenBank/DDBJ whole genome shotgun (WGS) entry which is preliminary data.</text>
</comment>
<dbReference type="InterPro" id="IPR014710">
    <property type="entry name" value="RmlC-like_jellyroll"/>
</dbReference>
<name>A0A327X598_9GAMM</name>
<protein>
    <submittedName>
        <fullName evidence="5">CBS domain-containing protein</fullName>
    </submittedName>
</protein>
<evidence type="ECO:0000313" key="6">
    <source>
        <dbReference type="Proteomes" id="UP000249203"/>
    </source>
</evidence>
<dbReference type="CDD" id="cd04587">
    <property type="entry name" value="CBS_pair_CAP-ED_NT_Pol-beta-like_DUF294_assoc"/>
    <property type="match status" value="1"/>
</dbReference>
<keyword evidence="2" id="KW-0129">CBS domain</keyword>
<dbReference type="Pfam" id="PF10335">
    <property type="entry name" value="DUF294_C"/>
    <property type="match status" value="1"/>
</dbReference>
<accession>A0A327X598</accession>
<dbReference type="InterPro" id="IPR018490">
    <property type="entry name" value="cNMP-bd_dom_sf"/>
</dbReference>
<evidence type="ECO:0000256" key="2">
    <source>
        <dbReference type="PROSITE-ProRule" id="PRU00703"/>
    </source>
</evidence>
<evidence type="ECO:0000313" key="5">
    <source>
        <dbReference type="EMBL" id="RAK00705.1"/>
    </source>
</evidence>
<dbReference type="SUPFAM" id="SSF51206">
    <property type="entry name" value="cAMP-binding domain-like"/>
    <property type="match status" value="1"/>
</dbReference>
<dbReference type="CDD" id="cd00038">
    <property type="entry name" value="CAP_ED"/>
    <property type="match status" value="1"/>
</dbReference>
<evidence type="ECO:0000256" key="1">
    <source>
        <dbReference type="ARBA" id="ARBA00022737"/>
    </source>
</evidence>
<feature type="domain" description="Cyclic nucleotide-binding" evidence="3">
    <location>
        <begin position="25"/>
        <end position="120"/>
    </location>
</feature>
<dbReference type="PANTHER" id="PTHR48108">
    <property type="entry name" value="CBS DOMAIN-CONTAINING PROTEIN CBSX2, CHLOROPLASTIC"/>
    <property type="match status" value="1"/>
</dbReference>